<dbReference type="RefSeq" id="WP_379672049.1">
    <property type="nucleotide sequence ID" value="NZ_JBHUCJ010000055.1"/>
</dbReference>
<keyword evidence="1" id="KW-1133">Transmembrane helix</keyword>
<gene>
    <name evidence="2" type="ORF">ACFPK4_18915</name>
</gene>
<feature type="transmembrane region" description="Helical" evidence="1">
    <location>
        <begin position="199"/>
        <end position="217"/>
    </location>
</feature>
<keyword evidence="3" id="KW-1185">Reference proteome</keyword>
<feature type="transmembrane region" description="Helical" evidence="1">
    <location>
        <begin position="347"/>
        <end position="366"/>
    </location>
</feature>
<keyword evidence="1" id="KW-0812">Transmembrane</keyword>
<organism evidence="2 3">
    <name type="scientific">Rahnella sp. (strain Y9602)</name>
    <dbReference type="NCBI Taxonomy" id="2703885"/>
    <lineage>
        <taxon>Bacteria</taxon>
        <taxon>Pseudomonadati</taxon>
        <taxon>Pseudomonadota</taxon>
        <taxon>Gammaproteobacteria</taxon>
        <taxon>Enterobacterales</taxon>
        <taxon>Yersiniaceae</taxon>
        <taxon>Rahnella</taxon>
    </lineage>
</organism>
<feature type="transmembrane region" description="Helical" evidence="1">
    <location>
        <begin position="229"/>
        <end position="247"/>
    </location>
</feature>
<protein>
    <submittedName>
        <fullName evidence="2">Glucosyltransferase domain-containing protein</fullName>
    </submittedName>
</protein>
<comment type="caution">
    <text evidence="2">The sequence shown here is derived from an EMBL/GenBank/DDBJ whole genome shotgun (WGS) entry which is preliminary data.</text>
</comment>
<evidence type="ECO:0000313" key="2">
    <source>
        <dbReference type="EMBL" id="MFD3225620.1"/>
    </source>
</evidence>
<dbReference type="InterPro" id="IPR025686">
    <property type="entry name" value="Glucos_trans_II"/>
</dbReference>
<dbReference type="EMBL" id="JBHUCJ010000055">
    <property type="protein sequence ID" value="MFD3225620.1"/>
    <property type="molecule type" value="Genomic_DNA"/>
</dbReference>
<name>A0ABW6CBW4_RAHSY</name>
<feature type="transmembrane region" description="Helical" evidence="1">
    <location>
        <begin position="152"/>
        <end position="179"/>
    </location>
</feature>
<dbReference type="Pfam" id="PF14264">
    <property type="entry name" value="Glucos_trans_II"/>
    <property type="match status" value="1"/>
</dbReference>
<feature type="transmembrane region" description="Helical" evidence="1">
    <location>
        <begin position="267"/>
        <end position="285"/>
    </location>
</feature>
<feature type="transmembrane region" description="Helical" evidence="1">
    <location>
        <begin position="76"/>
        <end position="97"/>
    </location>
</feature>
<dbReference type="Proteomes" id="UP001598201">
    <property type="component" value="Unassembled WGS sequence"/>
</dbReference>
<feature type="transmembrane region" description="Helical" evidence="1">
    <location>
        <begin position="321"/>
        <end position="340"/>
    </location>
</feature>
<feature type="transmembrane region" description="Helical" evidence="1">
    <location>
        <begin position="16"/>
        <end position="33"/>
    </location>
</feature>
<reference evidence="2 3" key="1">
    <citation type="submission" date="2024-09" db="EMBL/GenBank/DDBJ databases">
        <title>Genomes of Rahnella.</title>
        <authorList>
            <person name="Mnguni F.C."/>
            <person name="Shin G.Y."/>
            <person name="Coutinho T."/>
        </authorList>
    </citation>
    <scope>NUCLEOTIDE SEQUENCE [LARGE SCALE GENOMIC DNA]</scope>
    <source>
        <strain evidence="2 3">20WA0057</strain>
    </source>
</reference>
<feature type="transmembrane region" description="Helical" evidence="1">
    <location>
        <begin position="292"/>
        <end position="315"/>
    </location>
</feature>
<keyword evidence="1" id="KW-0472">Membrane</keyword>
<proteinExistence type="predicted"/>
<accession>A0ABW6CBW4</accession>
<sequence>MINKFLFDMNGKFSSNFYAIITTLLSLIVVYGFELTHFTVSIDEDTLDTFTHTIDLGRWGHTFIKYYIFPDPWAPYFSMLFSLLMVAITSSICCACLNLAKKESIFFSILFVSLPQLAYQLQYTNQDESTGLALLASAGAGYLSIKGGYRNLAICVILYIATMSLYQSYIFFGACLVTLKLFKDYLDNSITIKKWFIESVKVCACLIVAVLCYILLSKAIKTHFNLGESSYLSSLVMWGPLGIVGGIKNSISFIYQRFSFQSNYGLNTFPVCILFALVIIVKAISKKDINGVVLSLLLLILVLISPFFMNILIANGTPARTLSQMPLIFAGVMIISFKYISSDTLKAVVTGIFLLIACAASSQLFYSDYYSESQNTNLSQRVLQDIYRKYPKFNSLDNRVLFYGKMELKNPWRMWDSNDFGVSFFERGDGNRIANYINVFGIGDVRTVEFPQSIPTLNDELSTMNEWPKEGSIKMVGKDVIVKLSD</sequence>
<evidence type="ECO:0000313" key="3">
    <source>
        <dbReference type="Proteomes" id="UP001598201"/>
    </source>
</evidence>
<evidence type="ECO:0000256" key="1">
    <source>
        <dbReference type="SAM" id="Phobius"/>
    </source>
</evidence>